<evidence type="ECO:0000313" key="1">
    <source>
        <dbReference type="EMBL" id="JAD63125.1"/>
    </source>
</evidence>
<sequence length="39" mass="4512">MVNHSISVKIIWSFSLIFSMGYLKSMINLESNVLYGNFK</sequence>
<protein>
    <submittedName>
        <fullName evidence="1">Uncharacterized protein</fullName>
    </submittedName>
</protein>
<reference evidence="1" key="2">
    <citation type="journal article" date="2015" name="Data Brief">
        <title>Shoot transcriptome of the giant reed, Arundo donax.</title>
        <authorList>
            <person name="Barrero R.A."/>
            <person name="Guerrero F.D."/>
            <person name="Moolhuijzen P."/>
            <person name="Goolsby J.A."/>
            <person name="Tidwell J."/>
            <person name="Bellgard S.E."/>
            <person name="Bellgard M.I."/>
        </authorList>
    </citation>
    <scope>NUCLEOTIDE SEQUENCE</scope>
    <source>
        <tissue evidence="1">Shoot tissue taken approximately 20 cm above the soil surface</tissue>
    </source>
</reference>
<organism evidence="1">
    <name type="scientific">Arundo donax</name>
    <name type="common">Giant reed</name>
    <name type="synonym">Donax arundinaceus</name>
    <dbReference type="NCBI Taxonomy" id="35708"/>
    <lineage>
        <taxon>Eukaryota</taxon>
        <taxon>Viridiplantae</taxon>
        <taxon>Streptophyta</taxon>
        <taxon>Embryophyta</taxon>
        <taxon>Tracheophyta</taxon>
        <taxon>Spermatophyta</taxon>
        <taxon>Magnoliopsida</taxon>
        <taxon>Liliopsida</taxon>
        <taxon>Poales</taxon>
        <taxon>Poaceae</taxon>
        <taxon>PACMAD clade</taxon>
        <taxon>Arundinoideae</taxon>
        <taxon>Arundineae</taxon>
        <taxon>Arundo</taxon>
    </lineage>
</organism>
<proteinExistence type="predicted"/>
<name>A0A0A9TP02_ARUDO</name>
<dbReference type="AlphaFoldDB" id="A0A0A9TP02"/>
<reference evidence="1" key="1">
    <citation type="submission" date="2014-09" db="EMBL/GenBank/DDBJ databases">
        <authorList>
            <person name="Magalhaes I.L.F."/>
            <person name="Oliveira U."/>
            <person name="Santos F.R."/>
            <person name="Vidigal T.H.D.A."/>
            <person name="Brescovit A.D."/>
            <person name="Santos A.J."/>
        </authorList>
    </citation>
    <scope>NUCLEOTIDE SEQUENCE</scope>
    <source>
        <tissue evidence="1">Shoot tissue taken approximately 20 cm above the soil surface</tissue>
    </source>
</reference>
<accession>A0A0A9TP02</accession>
<dbReference type="EMBL" id="GBRH01234770">
    <property type="protein sequence ID" value="JAD63125.1"/>
    <property type="molecule type" value="Transcribed_RNA"/>
</dbReference>